<dbReference type="InterPro" id="IPR018198">
    <property type="entry name" value="ATP_PRibTrfase_CS"/>
</dbReference>
<name>A0A1K1LH45_9BACT</name>
<dbReference type="GO" id="GO:0000287">
    <property type="term" value="F:magnesium ion binding"/>
    <property type="evidence" value="ECO:0007669"/>
    <property type="project" value="UniProtKB-UniRule"/>
</dbReference>
<dbReference type="InterPro" id="IPR013820">
    <property type="entry name" value="ATP_PRibTrfase_cat"/>
</dbReference>
<comment type="cofactor">
    <cofactor evidence="2 18">
        <name>Mg(2+)</name>
        <dbReference type="ChEBI" id="CHEBI:18420"/>
    </cofactor>
</comment>
<evidence type="ECO:0000256" key="7">
    <source>
        <dbReference type="ARBA" id="ARBA00020998"/>
    </source>
</evidence>
<dbReference type="InterPro" id="IPR001348">
    <property type="entry name" value="ATP_PRibTrfase_HisG"/>
</dbReference>
<feature type="domain" description="ATP phosphoribosyltransferase catalytic" evidence="19">
    <location>
        <begin position="55"/>
        <end position="218"/>
    </location>
</feature>
<sequence>MSEESQAILKLGVPKGSLEDATINLFERAGWKIRKHTRNYFPDINDPEISASLCRVQEIGGYIAAGILDVGITGLDWLTEGGHEDKVVHVADLVYSKTSNRPCRWVLAVAGDSPYQCPQDLAGKRIATELEGLTRNYFKRVGVDVDVFYSWGATEAKVVEGLADGIVEVTETGTTIRAHGLRIIDEVMCSYPVIIANKDAWADPRKRAKIDQLTLLLQGALRAESLVAIKMNAPASNLDAILEMLPSLNSPTVSPLRDEAWLSVETVVNIDVVRDLIPRLREAGAEGIIEYALNKVI</sequence>
<keyword evidence="15 18" id="KW-0460">Magnesium</keyword>
<keyword evidence="8 18" id="KW-0963">Cytoplasm</keyword>
<evidence type="ECO:0000256" key="13">
    <source>
        <dbReference type="ARBA" id="ARBA00022741"/>
    </source>
</evidence>
<dbReference type="InterPro" id="IPR020621">
    <property type="entry name" value="ATP-PRT_HisG_long"/>
</dbReference>
<comment type="function">
    <text evidence="17 18">Catalyzes the condensation of ATP and 5-phosphoribose 1-diphosphate to form N'-(5'-phosphoribosyl)-ATP (PR-ATP). Has a crucial role in the pathway because the rate of histidine biosynthesis seems to be controlled primarily by regulation of HisG enzymatic activity.</text>
</comment>
<keyword evidence="13 18" id="KW-0547">Nucleotide-binding</keyword>
<dbReference type="PROSITE" id="PS01316">
    <property type="entry name" value="ATP_P_PHORIBOSYLTR"/>
    <property type="match status" value="1"/>
</dbReference>
<dbReference type="NCBIfam" id="TIGR00070">
    <property type="entry name" value="hisG"/>
    <property type="match status" value="1"/>
</dbReference>
<evidence type="ECO:0000256" key="8">
    <source>
        <dbReference type="ARBA" id="ARBA00022490"/>
    </source>
</evidence>
<protein>
    <recommendedName>
        <fullName evidence="7 18">ATP phosphoribosyltransferase</fullName>
        <shortName evidence="18">ATP-PRT</shortName>
        <shortName evidence="18">ATP-PRTase</shortName>
        <ecNumber evidence="6 18">2.4.2.17</ecNumber>
    </recommendedName>
</protein>
<gene>
    <name evidence="18" type="primary">hisG</name>
    <name evidence="21" type="ORF">DESPIGER_2196</name>
</gene>
<dbReference type="EC" id="2.4.2.17" evidence="6 18"/>
<dbReference type="HAMAP" id="MF_00079">
    <property type="entry name" value="HisG_Long"/>
    <property type="match status" value="1"/>
</dbReference>
<evidence type="ECO:0000256" key="2">
    <source>
        <dbReference type="ARBA" id="ARBA00001946"/>
    </source>
</evidence>
<evidence type="ECO:0000256" key="3">
    <source>
        <dbReference type="ARBA" id="ARBA00004496"/>
    </source>
</evidence>
<accession>A0A1K1LH45</accession>
<evidence type="ECO:0000256" key="5">
    <source>
        <dbReference type="ARBA" id="ARBA00007955"/>
    </source>
</evidence>
<dbReference type="PANTHER" id="PTHR21403:SF10">
    <property type="entry name" value="ATP PHOSPHORIBOSYLTRANSFERASE"/>
    <property type="match status" value="1"/>
</dbReference>
<proteinExistence type="inferred from homology"/>
<evidence type="ECO:0000256" key="12">
    <source>
        <dbReference type="ARBA" id="ARBA00022723"/>
    </source>
</evidence>
<evidence type="ECO:0000313" key="22">
    <source>
        <dbReference type="Proteomes" id="UP000186323"/>
    </source>
</evidence>
<dbReference type="AlphaFoldDB" id="A0A1K1LH45"/>
<keyword evidence="16 18" id="KW-0368">Histidine biosynthesis</keyword>
<dbReference type="Proteomes" id="UP000186323">
    <property type="component" value="Chromosome I"/>
</dbReference>
<dbReference type="InterPro" id="IPR015867">
    <property type="entry name" value="N-reg_PII/ATP_PRibTrfase_C"/>
</dbReference>
<evidence type="ECO:0000256" key="1">
    <source>
        <dbReference type="ARBA" id="ARBA00000915"/>
    </source>
</evidence>
<evidence type="ECO:0000256" key="14">
    <source>
        <dbReference type="ARBA" id="ARBA00022840"/>
    </source>
</evidence>
<feature type="domain" description="Histidine biosynthesis HisG C-terminal" evidence="20">
    <location>
        <begin position="223"/>
        <end position="295"/>
    </location>
</feature>
<dbReference type="FunFam" id="3.30.70.120:FF:000002">
    <property type="entry name" value="ATP phosphoribosyltransferase"/>
    <property type="match status" value="1"/>
</dbReference>
<comment type="activity regulation">
    <text evidence="18">Feedback inhibited by histidine.</text>
</comment>
<keyword evidence="22" id="KW-1185">Reference proteome</keyword>
<dbReference type="UniPathway" id="UPA00031">
    <property type="reaction ID" value="UER00006"/>
</dbReference>
<dbReference type="InterPro" id="IPR013115">
    <property type="entry name" value="HisG_C"/>
</dbReference>
<dbReference type="SUPFAM" id="SSF54913">
    <property type="entry name" value="GlnB-like"/>
    <property type="match status" value="1"/>
</dbReference>
<dbReference type="Gene3D" id="3.40.190.10">
    <property type="entry name" value="Periplasmic binding protein-like II"/>
    <property type="match status" value="2"/>
</dbReference>
<organism evidence="21 22">
    <name type="scientific">Desulfovibrio piger</name>
    <dbReference type="NCBI Taxonomy" id="901"/>
    <lineage>
        <taxon>Bacteria</taxon>
        <taxon>Pseudomonadati</taxon>
        <taxon>Thermodesulfobacteriota</taxon>
        <taxon>Desulfovibrionia</taxon>
        <taxon>Desulfovibrionales</taxon>
        <taxon>Desulfovibrionaceae</taxon>
        <taxon>Desulfovibrio</taxon>
    </lineage>
</organism>
<comment type="similarity">
    <text evidence="5 18">Belongs to the ATP phosphoribosyltransferase family. Long subfamily.</text>
</comment>
<evidence type="ECO:0000256" key="4">
    <source>
        <dbReference type="ARBA" id="ARBA00004667"/>
    </source>
</evidence>
<comment type="subcellular location">
    <subcellularLocation>
        <location evidence="3 18">Cytoplasm</location>
    </subcellularLocation>
</comment>
<evidence type="ECO:0000256" key="9">
    <source>
        <dbReference type="ARBA" id="ARBA00022605"/>
    </source>
</evidence>
<dbReference type="OrthoDB" id="9801867at2"/>
<evidence type="ECO:0000259" key="20">
    <source>
        <dbReference type="Pfam" id="PF08029"/>
    </source>
</evidence>
<dbReference type="GO" id="GO:0005737">
    <property type="term" value="C:cytoplasm"/>
    <property type="evidence" value="ECO:0007669"/>
    <property type="project" value="UniProtKB-SubCell"/>
</dbReference>
<dbReference type="EMBL" id="LT630450">
    <property type="protein sequence ID" value="SFV74018.1"/>
    <property type="molecule type" value="Genomic_DNA"/>
</dbReference>
<reference evidence="22" key="1">
    <citation type="submission" date="2016-10" db="EMBL/GenBank/DDBJ databases">
        <authorList>
            <person name="Wegmann U."/>
        </authorList>
    </citation>
    <scope>NUCLEOTIDE SEQUENCE [LARGE SCALE GENOMIC DNA]</scope>
</reference>
<evidence type="ECO:0000256" key="11">
    <source>
        <dbReference type="ARBA" id="ARBA00022679"/>
    </source>
</evidence>
<evidence type="ECO:0000256" key="17">
    <source>
        <dbReference type="ARBA" id="ARBA00024861"/>
    </source>
</evidence>
<evidence type="ECO:0000256" key="6">
    <source>
        <dbReference type="ARBA" id="ARBA00011946"/>
    </source>
</evidence>
<dbReference type="GO" id="GO:0000105">
    <property type="term" value="P:L-histidine biosynthetic process"/>
    <property type="evidence" value="ECO:0007669"/>
    <property type="project" value="UniProtKB-UniRule"/>
</dbReference>
<comment type="pathway">
    <text evidence="4 18">Amino-acid biosynthesis; L-histidine biosynthesis; L-histidine from 5-phospho-alpha-D-ribose 1-diphosphate: step 1/9.</text>
</comment>
<evidence type="ECO:0000256" key="15">
    <source>
        <dbReference type="ARBA" id="ARBA00022842"/>
    </source>
</evidence>
<dbReference type="RefSeq" id="WP_072336521.1">
    <property type="nucleotide sequence ID" value="NZ_CALJDE010000074.1"/>
</dbReference>
<evidence type="ECO:0000256" key="18">
    <source>
        <dbReference type="HAMAP-Rule" id="MF_00079"/>
    </source>
</evidence>
<dbReference type="GO" id="GO:0003879">
    <property type="term" value="F:ATP phosphoribosyltransferase activity"/>
    <property type="evidence" value="ECO:0007669"/>
    <property type="project" value="UniProtKB-UniRule"/>
</dbReference>
<dbReference type="PANTHER" id="PTHR21403">
    <property type="entry name" value="ATP PHOSPHORIBOSYLTRANSFERASE ATP-PRTASE"/>
    <property type="match status" value="1"/>
</dbReference>
<keyword evidence="12 18" id="KW-0479">Metal-binding</keyword>
<dbReference type="InterPro" id="IPR011322">
    <property type="entry name" value="N-reg_PII-like_a/b"/>
</dbReference>
<keyword evidence="14 18" id="KW-0067">ATP-binding</keyword>
<comment type="catalytic activity">
    <reaction evidence="1 18">
        <text>1-(5-phospho-beta-D-ribosyl)-ATP + diphosphate = 5-phospho-alpha-D-ribose 1-diphosphate + ATP</text>
        <dbReference type="Rhea" id="RHEA:18473"/>
        <dbReference type="ChEBI" id="CHEBI:30616"/>
        <dbReference type="ChEBI" id="CHEBI:33019"/>
        <dbReference type="ChEBI" id="CHEBI:58017"/>
        <dbReference type="ChEBI" id="CHEBI:73183"/>
        <dbReference type="EC" id="2.4.2.17"/>
    </reaction>
</comment>
<dbReference type="SUPFAM" id="SSF53850">
    <property type="entry name" value="Periplasmic binding protein-like II"/>
    <property type="match status" value="1"/>
</dbReference>
<dbReference type="NCBIfam" id="TIGR03455">
    <property type="entry name" value="HisG_C-term"/>
    <property type="match status" value="1"/>
</dbReference>
<evidence type="ECO:0000256" key="16">
    <source>
        <dbReference type="ARBA" id="ARBA00023102"/>
    </source>
</evidence>
<keyword evidence="9 18" id="KW-0028">Amino-acid biosynthesis</keyword>
<evidence type="ECO:0000313" key="21">
    <source>
        <dbReference type="EMBL" id="SFV74018.1"/>
    </source>
</evidence>
<evidence type="ECO:0000256" key="10">
    <source>
        <dbReference type="ARBA" id="ARBA00022676"/>
    </source>
</evidence>
<dbReference type="Gene3D" id="3.30.70.120">
    <property type="match status" value="1"/>
</dbReference>
<dbReference type="KEGG" id="dpg:DESPIGER_2196"/>
<dbReference type="Pfam" id="PF08029">
    <property type="entry name" value="HisG_C"/>
    <property type="match status" value="1"/>
</dbReference>
<keyword evidence="11 18" id="KW-0808">Transferase</keyword>
<evidence type="ECO:0000259" key="19">
    <source>
        <dbReference type="Pfam" id="PF01634"/>
    </source>
</evidence>
<dbReference type="Pfam" id="PF01634">
    <property type="entry name" value="HisG"/>
    <property type="match status" value="1"/>
</dbReference>
<keyword evidence="10 18" id="KW-0328">Glycosyltransferase</keyword>
<dbReference type="GO" id="GO:0005524">
    <property type="term" value="F:ATP binding"/>
    <property type="evidence" value="ECO:0007669"/>
    <property type="project" value="UniProtKB-KW"/>
</dbReference>